<protein>
    <submittedName>
        <fullName evidence="2">Uncharacterized protein</fullName>
    </submittedName>
</protein>
<reference evidence="2" key="1">
    <citation type="journal article" date="2013" name="Environ. Microbiol.">
        <title>Microbiota from the distal guts of lean and obese adolescents exhibit partial functional redundancy besides clear differences in community structure.</title>
        <authorList>
            <person name="Ferrer M."/>
            <person name="Ruiz A."/>
            <person name="Lanza F."/>
            <person name="Haange S.B."/>
            <person name="Oberbach A."/>
            <person name="Till H."/>
            <person name="Bargiela R."/>
            <person name="Campoy C."/>
            <person name="Segura M.T."/>
            <person name="Richter M."/>
            <person name="von Bergen M."/>
            <person name="Seifert J."/>
            <person name="Suarez A."/>
        </authorList>
    </citation>
    <scope>NUCLEOTIDE SEQUENCE</scope>
</reference>
<feature type="transmembrane region" description="Helical" evidence="1">
    <location>
        <begin position="20"/>
        <end position="41"/>
    </location>
</feature>
<accession>K1RSN7</accession>
<name>K1RSN7_9ZZZZ</name>
<proteinExistence type="predicted"/>
<keyword evidence="1" id="KW-1133">Transmembrane helix</keyword>
<sequence length="202" mass="23005">MEAVMGRTRLIKKLKSKGIILLIAGIIISLISTLMSVAFIIDGLNPILIAFIIMLICGIIFIYNGVDYLKRENSKFIKKHPEILELADDLDINKVYEDNFIIISNKAISPKKDITKVAALDDVLGIYESIQRTNGIVTSHIIRLELRDGRCVTINVYAKKRETKDNLVLTISNYCHNAKVGYSNETLSYIKEQRKEYKEKRN</sequence>
<keyword evidence="1" id="KW-0812">Transmembrane</keyword>
<gene>
    <name evidence="2" type="ORF">OBE_15186</name>
</gene>
<evidence type="ECO:0000256" key="1">
    <source>
        <dbReference type="SAM" id="Phobius"/>
    </source>
</evidence>
<keyword evidence="1" id="KW-0472">Membrane</keyword>
<evidence type="ECO:0000313" key="2">
    <source>
        <dbReference type="EMBL" id="EKC48448.1"/>
    </source>
</evidence>
<feature type="transmembrane region" description="Helical" evidence="1">
    <location>
        <begin position="47"/>
        <end position="69"/>
    </location>
</feature>
<dbReference type="EMBL" id="AJWZ01010440">
    <property type="protein sequence ID" value="EKC48448.1"/>
    <property type="molecule type" value="Genomic_DNA"/>
</dbReference>
<comment type="caution">
    <text evidence="2">The sequence shown here is derived from an EMBL/GenBank/DDBJ whole genome shotgun (WGS) entry which is preliminary data.</text>
</comment>
<dbReference type="AlphaFoldDB" id="K1RSN7"/>
<organism evidence="2">
    <name type="scientific">human gut metagenome</name>
    <dbReference type="NCBI Taxonomy" id="408170"/>
    <lineage>
        <taxon>unclassified sequences</taxon>
        <taxon>metagenomes</taxon>
        <taxon>organismal metagenomes</taxon>
    </lineage>
</organism>